<sequence>MNFNIGNSYRKHFILLCLIFLISSILLVLLAETIWFPIRYSNVDNFIYYFSTRNKPFDNLLFAFKHIYCYYILTYLIMTISYIYFNSTSFVLKRSFPLRYTIVFLMMFLTSLIIYAIHRFIVHKGSFNHWAKEVFLKYIEMVLHEHKIVLLYLIVVLFCTIIYDKYIN</sequence>
<gene>
    <name evidence="2" type="ORF">CHU92_12810</name>
</gene>
<evidence type="ECO:0000313" key="2">
    <source>
        <dbReference type="EMBL" id="OYQ33268.1"/>
    </source>
</evidence>
<proteinExistence type="predicted"/>
<keyword evidence="1" id="KW-0472">Membrane</keyword>
<keyword evidence="3" id="KW-1185">Reference proteome</keyword>
<evidence type="ECO:0000313" key="3">
    <source>
        <dbReference type="Proteomes" id="UP000216605"/>
    </source>
</evidence>
<feature type="transmembrane region" description="Helical" evidence="1">
    <location>
        <begin position="148"/>
        <end position="167"/>
    </location>
</feature>
<protein>
    <submittedName>
        <fullName evidence="2">Uncharacterized protein</fullName>
    </submittedName>
</protein>
<keyword evidence="1" id="KW-0812">Transmembrane</keyword>
<dbReference type="Proteomes" id="UP000216605">
    <property type="component" value="Unassembled WGS sequence"/>
</dbReference>
<feature type="transmembrane region" description="Helical" evidence="1">
    <location>
        <begin position="60"/>
        <end position="85"/>
    </location>
</feature>
<dbReference type="AlphaFoldDB" id="A0A255YVM9"/>
<reference evidence="2 3" key="1">
    <citation type="submission" date="2017-07" db="EMBL/GenBank/DDBJ databases">
        <title>Flavobacterium cyanobacteriorum sp. nov., isolated from cyanobacterial aggregates in a eutrophic lake.</title>
        <authorList>
            <person name="Cai H."/>
        </authorList>
    </citation>
    <scope>NUCLEOTIDE SEQUENCE [LARGE SCALE GENOMIC DNA]</scope>
    <source>
        <strain evidence="2 3">TH021</strain>
    </source>
</reference>
<name>A0A255YVM9_9FLAO</name>
<feature type="transmembrane region" description="Helical" evidence="1">
    <location>
        <begin position="12"/>
        <end position="40"/>
    </location>
</feature>
<feature type="transmembrane region" description="Helical" evidence="1">
    <location>
        <begin position="97"/>
        <end position="117"/>
    </location>
</feature>
<comment type="caution">
    <text evidence="2">The sequence shown here is derived from an EMBL/GenBank/DDBJ whole genome shotgun (WGS) entry which is preliminary data.</text>
</comment>
<dbReference type="EMBL" id="NOXV01000299">
    <property type="protein sequence ID" value="OYQ33268.1"/>
    <property type="molecule type" value="Genomic_DNA"/>
</dbReference>
<evidence type="ECO:0000256" key="1">
    <source>
        <dbReference type="SAM" id="Phobius"/>
    </source>
</evidence>
<keyword evidence="1" id="KW-1133">Transmembrane helix</keyword>
<organism evidence="2 3">
    <name type="scientific">Flavobacterium cyanobacteriorum</name>
    <dbReference type="NCBI Taxonomy" id="2022802"/>
    <lineage>
        <taxon>Bacteria</taxon>
        <taxon>Pseudomonadati</taxon>
        <taxon>Bacteroidota</taxon>
        <taxon>Flavobacteriia</taxon>
        <taxon>Flavobacteriales</taxon>
        <taxon>Flavobacteriaceae</taxon>
        <taxon>Flavobacterium</taxon>
    </lineage>
</organism>
<accession>A0A255YVM9</accession>